<dbReference type="GO" id="GO:0008705">
    <property type="term" value="F:methionine synthase activity"/>
    <property type="evidence" value="ECO:0007669"/>
    <property type="project" value="TreeGrafter"/>
</dbReference>
<dbReference type="KEGG" id="adin:H7849_08850"/>
<dbReference type="EMBL" id="CP060394">
    <property type="protein sequence ID" value="QNI33995.1"/>
    <property type="molecule type" value="Genomic_DNA"/>
</dbReference>
<dbReference type="SUPFAM" id="SSF51730">
    <property type="entry name" value="FAD-linked oxidoreductase"/>
    <property type="match status" value="1"/>
</dbReference>
<dbReference type="InterPro" id="IPR003726">
    <property type="entry name" value="HCY_dom"/>
</dbReference>
<name>A0A7G8BN75_9BACT</name>
<evidence type="ECO:0000313" key="11">
    <source>
        <dbReference type="EMBL" id="QNI33995.1"/>
    </source>
</evidence>
<keyword evidence="8" id="KW-0479">Metal-binding</keyword>
<evidence type="ECO:0000256" key="6">
    <source>
        <dbReference type="ARBA" id="ARBA00022827"/>
    </source>
</evidence>
<dbReference type="EC" id="1.5.1.20" evidence="11"/>
<sequence>MTNRLHNLFGNRTVIFDGAMGTMLYARGVFINRCYDELNLSQPELVRSIHEEYLQTGAEVIETNTFGANQFRLVRYGLQDQVAKINQAGARIARQAVNQLKDKQAGMAWVAGSVGPLGIHLEPLGKTSLEEARAAFAEQIQGLIAGGPGVGVDLLVIETMPALNEAEQALLAAREIAPDLPVMALVTVDEEAHCLDGATPEVAAAKLASWGADAIGVNCSTGPATVLTAIECMAGASDLPLAVMPNAGMPRAVDGRNIYLCSPEYMASFTRKFLKSGVQIIGGCCGTTPNHIRAMKSATRAVEAQKSSAGHTARAPIVTETPPPPIDERSSLGRLIRDGKFVAMVEIVPPKGIDCSKELAGASLLAGLGIDVINVPDSPRASARMSAQSLCIQIQQKTGIETILHYTCRDRNVLSIQSDLLGASSIGLRNILCLTGDPPKLGNYPDATAVFDVDAIGLVNIVNRLNHGLDIGGNPIGASTGFTIACAANPGVPDIDNEVRRFAYKVEAGAEYAITQPVFDLRVLEAFLKRIESFRIPVIAGIWPLTSLRNAEFMKNDLRVAVPDTIMLRMQSAASPETARAEGIRIAQEMLETARPMVQGVQVSAPFGRYTSAAEVLAAVLPNVTVTKQDITEGTSVVKL</sequence>
<dbReference type="PANTHER" id="PTHR45833:SF2">
    <property type="entry name" value="BIFUNCTIONAL HOMOCYSTEINE S-METHYLTRANSFERASE_5,10-METHYLENETETRAHYDROFOLATE REDUCTASE"/>
    <property type="match status" value="1"/>
</dbReference>
<evidence type="ECO:0000256" key="4">
    <source>
        <dbReference type="ARBA" id="ARBA00022630"/>
    </source>
</evidence>
<evidence type="ECO:0000256" key="9">
    <source>
        <dbReference type="SAM" id="MobiDB-lite"/>
    </source>
</evidence>
<keyword evidence="12" id="KW-1185">Reference proteome</keyword>
<dbReference type="UniPathway" id="UPA00193"/>
<gene>
    <name evidence="11" type="ORF">H7849_08850</name>
</gene>
<dbReference type="Pfam" id="PF02574">
    <property type="entry name" value="S-methyl_trans"/>
    <property type="match status" value="1"/>
</dbReference>
<dbReference type="GO" id="GO:0035999">
    <property type="term" value="P:tetrahydrofolate interconversion"/>
    <property type="evidence" value="ECO:0007669"/>
    <property type="project" value="UniProtKB-UniPathway"/>
</dbReference>
<dbReference type="GO" id="GO:0032259">
    <property type="term" value="P:methylation"/>
    <property type="evidence" value="ECO:0007669"/>
    <property type="project" value="UniProtKB-KW"/>
</dbReference>
<dbReference type="Proteomes" id="UP000515312">
    <property type="component" value="Chromosome"/>
</dbReference>
<dbReference type="RefSeq" id="WP_186745800.1">
    <property type="nucleotide sequence ID" value="NZ_CP060394.1"/>
</dbReference>
<keyword evidence="8" id="KW-0862">Zinc</keyword>
<protein>
    <submittedName>
        <fullName evidence="11">Bifunctional homocysteine S-methyltransferase/methylenetetrahydrofolate reductase</fullName>
        <ecNumber evidence="11">1.5.1.20</ecNumber>
        <ecNumber evidence="11">2.1.1.10</ecNumber>
    </submittedName>
</protein>
<feature type="binding site" evidence="8">
    <location>
        <position position="219"/>
    </location>
    <ligand>
        <name>Zn(2+)</name>
        <dbReference type="ChEBI" id="CHEBI:29105"/>
    </ligand>
</feature>
<evidence type="ECO:0000256" key="7">
    <source>
        <dbReference type="ARBA" id="ARBA00023002"/>
    </source>
</evidence>
<keyword evidence="5 8" id="KW-0808">Transferase</keyword>
<dbReference type="CDD" id="cd00537">
    <property type="entry name" value="MTHFR"/>
    <property type="match status" value="1"/>
</dbReference>
<organism evidence="11 12">
    <name type="scientific">Alloacidobacterium dinghuense</name>
    <dbReference type="NCBI Taxonomy" id="2763107"/>
    <lineage>
        <taxon>Bacteria</taxon>
        <taxon>Pseudomonadati</taxon>
        <taxon>Acidobacteriota</taxon>
        <taxon>Terriglobia</taxon>
        <taxon>Terriglobales</taxon>
        <taxon>Acidobacteriaceae</taxon>
        <taxon>Alloacidobacterium</taxon>
    </lineage>
</organism>
<dbReference type="PROSITE" id="PS50970">
    <property type="entry name" value="HCY"/>
    <property type="match status" value="1"/>
</dbReference>
<feature type="region of interest" description="Disordered" evidence="9">
    <location>
        <begin position="309"/>
        <end position="330"/>
    </location>
</feature>
<dbReference type="GO" id="GO:0046872">
    <property type="term" value="F:metal ion binding"/>
    <property type="evidence" value="ECO:0007669"/>
    <property type="project" value="UniProtKB-KW"/>
</dbReference>
<keyword evidence="4" id="KW-0285">Flavoprotein</keyword>
<dbReference type="SUPFAM" id="SSF82282">
    <property type="entry name" value="Homocysteine S-methyltransferase"/>
    <property type="match status" value="1"/>
</dbReference>
<dbReference type="Pfam" id="PF02219">
    <property type="entry name" value="MTHFR"/>
    <property type="match status" value="1"/>
</dbReference>
<dbReference type="Gene3D" id="3.20.20.330">
    <property type="entry name" value="Homocysteine-binding-like domain"/>
    <property type="match status" value="1"/>
</dbReference>
<dbReference type="InterPro" id="IPR050554">
    <property type="entry name" value="Met_Synthase/Corrinoid"/>
</dbReference>
<keyword evidence="7 11" id="KW-0560">Oxidoreductase</keyword>
<proteinExistence type="predicted"/>
<dbReference type="PANTHER" id="PTHR45833">
    <property type="entry name" value="METHIONINE SYNTHASE"/>
    <property type="match status" value="1"/>
</dbReference>
<evidence type="ECO:0000256" key="5">
    <source>
        <dbReference type="ARBA" id="ARBA00022679"/>
    </source>
</evidence>
<evidence type="ECO:0000256" key="1">
    <source>
        <dbReference type="ARBA" id="ARBA00001974"/>
    </source>
</evidence>
<dbReference type="InterPro" id="IPR003171">
    <property type="entry name" value="Mehydrof_redctse-like"/>
</dbReference>
<dbReference type="GO" id="GO:0005829">
    <property type="term" value="C:cytosol"/>
    <property type="evidence" value="ECO:0007669"/>
    <property type="project" value="TreeGrafter"/>
</dbReference>
<dbReference type="NCBIfam" id="NF006396">
    <property type="entry name" value="PRK08645.1"/>
    <property type="match status" value="1"/>
</dbReference>
<evidence type="ECO:0000256" key="8">
    <source>
        <dbReference type="PROSITE-ProRule" id="PRU00333"/>
    </source>
</evidence>
<dbReference type="GO" id="GO:0004489">
    <property type="term" value="F:methylenetetrahydrofolate reductase [NAD(P)H] activity"/>
    <property type="evidence" value="ECO:0007669"/>
    <property type="project" value="UniProtKB-EC"/>
</dbReference>
<dbReference type="Gene3D" id="3.20.20.220">
    <property type="match status" value="1"/>
</dbReference>
<reference evidence="11 12" key="1">
    <citation type="submission" date="2020-08" db="EMBL/GenBank/DDBJ databases">
        <title>Edaphobacter telluris sp. nov. and Acidobacterium dinghuensis sp. nov., two acidobacteria isolated from forest soil.</title>
        <authorList>
            <person name="Fu J."/>
            <person name="Qiu L."/>
        </authorList>
    </citation>
    <scope>NUCLEOTIDE SEQUENCE [LARGE SCALE GENOMIC DNA]</scope>
    <source>
        <strain evidence="11">4Y35</strain>
    </source>
</reference>
<dbReference type="InterPro" id="IPR029041">
    <property type="entry name" value="FAD-linked_oxidoreductase-like"/>
</dbReference>
<comment type="pathway">
    <text evidence="2">One-carbon metabolism; tetrahydrofolate interconversion.</text>
</comment>
<comment type="cofactor">
    <cofactor evidence="1">
        <name>FAD</name>
        <dbReference type="ChEBI" id="CHEBI:57692"/>
    </cofactor>
</comment>
<evidence type="ECO:0000256" key="3">
    <source>
        <dbReference type="ARBA" id="ARBA00022603"/>
    </source>
</evidence>
<evidence type="ECO:0000313" key="12">
    <source>
        <dbReference type="Proteomes" id="UP000515312"/>
    </source>
</evidence>
<keyword evidence="6" id="KW-0274">FAD</keyword>
<dbReference type="EC" id="2.1.1.10" evidence="11"/>
<feature type="binding site" evidence="8">
    <location>
        <position position="284"/>
    </location>
    <ligand>
        <name>Zn(2+)</name>
        <dbReference type="ChEBI" id="CHEBI:29105"/>
    </ligand>
</feature>
<dbReference type="InterPro" id="IPR036589">
    <property type="entry name" value="HCY_dom_sf"/>
</dbReference>
<evidence type="ECO:0000259" key="10">
    <source>
        <dbReference type="PROSITE" id="PS50970"/>
    </source>
</evidence>
<accession>A0A7G8BN75</accession>
<feature type="binding site" evidence="8">
    <location>
        <position position="285"/>
    </location>
    <ligand>
        <name>Zn(2+)</name>
        <dbReference type="ChEBI" id="CHEBI:29105"/>
    </ligand>
</feature>
<evidence type="ECO:0000256" key="2">
    <source>
        <dbReference type="ARBA" id="ARBA00004777"/>
    </source>
</evidence>
<feature type="domain" description="Hcy-binding" evidence="10">
    <location>
        <begin position="2"/>
        <end position="299"/>
    </location>
</feature>
<keyword evidence="3 8" id="KW-0489">Methyltransferase</keyword>
<comment type="cofactor">
    <cofactor evidence="8">
        <name>Zn(2+)</name>
        <dbReference type="ChEBI" id="CHEBI:29105"/>
    </cofactor>
</comment>
<dbReference type="AlphaFoldDB" id="A0A7G8BN75"/>